<protein>
    <recommendedName>
        <fullName evidence="16">Beta-monoglucosyldiacylglycerol synthase</fullName>
        <ecNumber evidence="15">2.4.1.336</ecNumber>
    </recommendedName>
    <alternativeName>
        <fullName evidence="17">UDP-glucose:1,2-diacylglycerol 3-beta-D-glucosyltransferase</fullName>
    </alternativeName>
</protein>
<comment type="caution">
    <text evidence="19">The sequence shown here is derived from an EMBL/GenBank/DDBJ whole genome shotgun (WGS) entry which is preliminary data.</text>
</comment>
<keyword evidence="6" id="KW-0808">Transferase</keyword>
<dbReference type="Gene3D" id="3.90.550.10">
    <property type="entry name" value="Spore Coat Polysaccharide Biosynthesis Protein SpsA, Chain A"/>
    <property type="match status" value="1"/>
</dbReference>
<evidence type="ECO:0000256" key="11">
    <source>
        <dbReference type="ARBA" id="ARBA00023098"/>
    </source>
</evidence>
<evidence type="ECO:0000256" key="7">
    <source>
        <dbReference type="ARBA" id="ARBA00022692"/>
    </source>
</evidence>
<dbReference type="Proteomes" id="UP000631421">
    <property type="component" value="Unassembled WGS sequence"/>
</dbReference>
<keyword evidence="5" id="KW-0328">Glycosyltransferase</keyword>
<evidence type="ECO:0000256" key="8">
    <source>
        <dbReference type="ARBA" id="ARBA00022798"/>
    </source>
</evidence>
<name>A0A926USM6_9CYAN</name>
<dbReference type="InterPro" id="IPR029044">
    <property type="entry name" value="Nucleotide-diphossugar_trans"/>
</dbReference>
<dbReference type="InterPro" id="IPR050321">
    <property type="entry name" value="Glycosyltr_2/OpgH_subfam"/>
</dbReference>
<keyword evidence="20" id="KW-1185">Reference proteome</keyword>
<comment type="cofactor">
    <cofactor evidence="1">
        <name>Mg(2+)</name>
        <dbReference type="ChEBI" id="CHEBI:18420"/>
    </cofactor>
</comment>
<dbReference type="GO" id="GO:0016758">
    <property type="term" value="F:hexosyltransferase activity"/>
    <property type="evidence" value="ECO:0007669"/>
    <property type="project" value="TreeGrafter"/>
</dbReference>
<keyword evidence="12 18" id="KW-0472">Membrane</keyword>
<evidence type="ECO:0000256" key="16">
    <source>
        <dbReference type="ARBA" id="ARBA00068721"/>
    </source>
</evidence>
<keyword evidence="13" id="KW-0119">Carbohydrate metabolism</keyword>
<dbReference type="Pfam" id="PF13641">
    <property type="entry name" value="Glyco_tranf_2_3"/>
    <property type="match status" value="1"/>
</dbReference>
<evidence type="ECO:0000256" key="9">
    <source>
        <dbReference type="ARBA" id="ARBA00022842"/>
    </source>
</evidence>
<keyword evidence="4" id="KW-0444">Lipid biosynthesis</keyword>
<evidence type="ECO:0000313" key="19">
    <source>
        <dbReference type="EMBL" id="MBD2149998.1"/>
    </source>
</evidence>
<evidence type="ECO:0000256" key="18">
    <source>
        <dbReference type="SAM" id="Phobius"/>
    </source>
</evidence>
<evidence type="ECO:0000256" key="3">
    <source>
        <dbReference type="ARBA" id="ARBA00006739"/>
    </source>
</evidence>
<dbReference type="GO" id="GO:0046467">
    <property type="term" value="P:membrane lipid biosynthetic process"/>
    <property type="evidence" value="ECO:0007669"/>
    <property type="project" value="UniProtKB-ARBA"/>
</dbReference>
<organism evidence="19 20">
    <name type="scientific">Pseudanabaena cinerea FACHB-1277</name>
    <dbReference type="NCBI Taxonomy" id="2949581"/>
    <lineage>
        <taxon>Bacteria</taxon>
        <taxon>Bacillati</taxon>
        <taxon>Cyanobacteriota</taxon>
        <taxon>Cyanophyceae</taxon>
        <taxon>Pseudanabaenales</taxon>
        <taxon>Pseudanabaenaceae</taxon>
        <taxon>Pseudanabaena</taxon>
        <taxon>Pseudanabaena cinerea</taxon>
    </lineage>
</organism>
<feature type="transmembrane region" description="Helical" evidence="18">
    <location>
        <begin position="366"/>
        <end position="386"/>
    </location>
</feature>
<proteinExistence type="inferred from homology"/>
<comment type="subcellular location">
    <subcellularLocation>
        <location evidence="2">Membrane</location>
        <topology evidence="2">Multi-pass membrane protein</topology>
    </subcellularLocation>
</comment>
<dbReference type="CDD" id="cd06423">
    <property type="entry name" value="CESA_like"/>
    <property type="match status" value="1"/>
</dbReference>
<accession>A0A926USM6</accession>
<evidence type="ECO:0000256" key="2">
    <source>
        <dbReference type="ARBA" id="ARBA00004141"/>
    </source>
</evidence>
<evidence type="ECO:0000256" key="15">
    <source>
        <dbReference type="ARBA" id="ARBA00066964"/>
    </source>
</evidence>
<reference evidence="19" key="1">
    <citation type="journal article" date="2015" name="ISME J.">
        <title>Draft Genome Sequence of Streptomyces incarnatus NRRL8089, which Produces the Nucleoside Antibiotic Sinefungin.</title>
        <authorList>
            <person name="Oshima K."/>
            <person name="Hattori M."/>
            <person name="Shimizu H."/>
            <person name="Fukuda K."/>
            <person name="Nemoto M."/>
            <person name="Inagaki K."/>
            <person name="Tamura T."/>
        </authorList>
    </citation>
    <scope>NUCLEOTIDE SEQUENCE</scope>
    <source>
        <strain evidence="19">FACHB-1277</strain>
    </source>
</reference>
<feature type="transmembrane region" description="Helical" evidence="18">
    <location>
        <begin position="398"/>
        <end position="422"/>
    </location>
</feature>
<dbReference type="EC" id="2.4.1.336" evidence="15"/>
<evidence type="ECO:0000256" key="17">
    <source>
        <dbReference type="ARBA" id="ARBA00078564"/>
    </source>
</evidence>
<dbReference type="PANTHER" id="PTHR43867:SF2">
    <property type="entry name" value="CELLULOSE SYNTHASE CATALYTIC SUBUNIT A [UDP-FORMING]"/>
    <property type="match status" value="1"/>
</dbReference>
<gene>
    <name evidence="19" type="ORF">H6F44_07665</name>
</gene>
<evidence type="ECO:0000313" key="20">
    <source>
        <dbReference type="Proteomes" id="UP000631421"/>
    </source>
</evidence>
<evidence type="ECO:0000256" key="4">
    <source>
        <dbReference type="ARBA" id="ARBA00022516"/>
    </source>
</evidence>
<keyword evidence="9" id="KW-0460">Magnesium</keyword>
<evidence type="ECO:0000256" key="10">
    <source>
        <dbReference type="ARBA" id="ARBA00022989"/>
    </source>
</evidence>
<comment type="similarity">
    <text evidence="3">Belongs to the glycosyltransferase 2 family.</text>
</comment>
<feature type="transmembrane region" description="Helical" evidence="18">
    <location>
        <begin position="337"/>
        <end position="360"/>
    </location>
</feature>
<evidence type="ECO:0000256" key="14">
    <source>
        <dbReference type="ARBA" id="ARBA00053004"/>
    </source>
</evidence>
<evidence type="ECO:0000256" key="5">
    <source>
        <dbReference type="ARBA" id="ARBA00022676"/>
    </source>
</evidence>
<keyword evidence="10 18" id="KW-1133">Transmembrane helix</keyword>
<dbReference type="SUPFAM" id="SSF53448">
    <property type="entry name" value="Nucleotide-diphospho-sugar transferases"/>
    <property type="match status" value="1"/>
</dbReference>
<evidence type="ECO:0000256" key="13">
    <source>
        <dbReference type="ARBA" id="ARBA00023277"/>
    </source>
</evidence>
<feature type="transmembrane region" description="Helical" evidence="18">
    <location>
        <begin position="21"/>
        <end position="38"/>
    </location>
</feature>
<evidence type="ECO:0000256" key="1">
    <source>
        <dbReference type="ARBA" id="ARBA00001946"/>
    </source>
</evidence>
<dbReference type="GO" id="GO:0006071">
    <property type="term" value="P:glycerol metabolic process"/>
    <property type="evidence" value="ECO:0007669"/>
    <property type="project" value="UniProtKB-KW"/>
</dbReference>
<reference evidence="19" key="2">
    <citation type="submission" date="2020-08" db="EMBL/GenBank/DDBJ databases">
        <authorList>
            <person name="Chen M."/>
            <person name="Teng W."/>
            <person name="Zhao L."/>
            <person name="Hu C."/>
            <person name="Zhou Y."/>
            <person name="Han B."/>
            <person name="Song L."/>
            <person name="Shu W."/>
        </authorList>
    </citation>
    <scope>NUCLEOTIDE SEQUENCE</scope>
    <source>
        <strain evidence="19">FACHB-1277</strain>
    </source>
</reference>
<evidence type="ECO:0000256" key="6">
    <source>
        <dbReference type="ARBA" id="ARBA00022679"/>
    </source>
</evidence>
<dbReference type="PANTHER" id="PTHR43867">
    <property type="entry name" value="CELLULOSE SYNTHASE CATALYTIC SUBUNIT A [UDP-FORMING]"/>
    <property type="match status" value="1"/>
</dbReference>
<keyword evidence="8" id="KW-0319">Glycerol metabolism</keyword>
<keyword evidence="7 18" id="KW-0812">Transmembrane</keyword>
<dbReference type="FunFam" id="3.90.550.10:FF:000164">
    <property type="entry name" value="Beta-(1-3)-glucosyl transferase"/>
    <property type="match status" value="1"/>
</dbReference>
<evidence type="ECO:0000256" key="12">
    <source>
        <dbReference type="ARBA" id="ARBA00023136"/>
    </source>
</evidence>
<keyword evidence="11" id="KW-0443">Lipid metabolism</keyword>
<sequence length="458" mass="51222">MHEMDLRNSLQTGGDRRRLKTIMALAIVYGFTFGMHLVPWGQWLLLGLFSIQALRLIFAPPLPPLGISQSLPASSAKPLESETLPFFSLIASAKNEEAVIANLVQNLCQLDYPSDRFEVWIVDDNSSDRTADVLELLKTKFPQLKTLRRGAGAQGGKSGALNQVLPRTQGDIIGVFDADAQVTHDVLRSLVPVFQQPKIGAVQLRKAIANANENAWTAGQSAEMALDLCLQDLRIRVGGTGELRGNGQFVKRQALDSCGGWNEQTITDDLDLTIRLHLHQWDIACLYNPAVQEEGVVTLKQLWHQRNRWAEGGFQRYLDYTIPLLSNRMGFLKSFDAFLFVINQYLLTIAFIPDTLAAIAFHHAPLLPPIAIFSLSLTSVTMAFGLRRSYQMPWRSAIWRTIPGMIYMLHWIPVIACVTLRMCVVPKRLKWVKTQHQGAGKTSILEDLEDIELQEIGG</sequence>
<comment type="catalytic activity">
    <reaction evidence="14">
        <text>a 1,2-diacyl-sn-glycerol + UDP-alpha-D-glucose = a 1,2-diacyl-3-O-(beta-D-glucopyranosyl)-sn-glycerol + UDP + H(+)</text>
        <dbReference type="Rhea" id="RHEA:17285"/>
        <dbReference type="ChEBI" id="CHEBI:15378"/>
        <dbReference type="ChEBI" id="CHEBI:17815"/>
        <dbReference type="ChEBI" id="CHEBI:58223"/>
        <dbReference type="ChEBI" id="CHEBI:58885"/>
        <dbReference type="ChEBI" id="CHEBI:75799"/>
        <dbReference type="EC" id="2.4.1.336"/>
    </reaction>
</comment>
<dbReference type="RefSeq" id="WP_190350367.1">
    <property type="nucleotide sequence ID" value="NZ_JACJPY010000017.1"/>
</dbReference>
<dbReference type="GO" id="GO:0005886">
    <property type="term" value="C:plasma membrane"/>
    <property type="evidence" value="ECO:0007669"/>
    <property type="project" value="TreeGrafter"/>
</dbReference>
<dbReference type="AlphaFoldDB" id="A0A926USM6"/>
<dbReference type="EMBL" id="JACJPY010000017">
    <property type="protein sequence ID" value="MBD2149998.1"/>
    <property type="molecule type" value="Genomic_DNA"/>
</dbReference>